<feature type="domain" description="WLM" evidence="1">
    <location>
        <begin position="1"/>
        <end position="93"/>
    </location>
</feature>
<protein>
    <submittedName>
        <fullName evidence="2">13022_t:CDS:1</fullName>
    </submittedName>
</protein>
<dbReference type="Proteomes" id="UP000789375">
    <property type="component" value="Unassembled WGS sequence"/>
</dbReference>
<keyword evidence="3" id="KW-1185">Reference proteome</keyword>
<dbReference type="PANTHER" id="PTHR46622:SF1">
    <property type="entry name" value="DNA-DEPENDENT METALLOPROTEASE WSS1"/>
    <property type="match status" value="1"/>
</dbReference>
<proteinExistence type="predicted"/>
<accession>A0A9N8ZYV2</accession>
<comment type="caution">
    <text evidence="2">The sequence shown here is derived from an EMBL/GenBank/DDBJ whole genome shotgun (WGS) entry which is preliminary data.</text>
</comment>
<dbReference type="GO" id="GO:0006281">
    <property type="term" value="P:DNA repair"/>
    <property type="evidence" value="ECO:0007669"/>
    <property type="project" value="TreeGrafter"/>
</dbReference>
<evidence type="ECO:0000313" key="2">
    <source>
        <dbReference type="EMBL" id="CAG8511273.1"/>
    </source>
</evidence>
<sequence>MNKEDRIDYYRSLTKYSNHEEALQLLKKLATHVRPIMKKRNWRVGTLEEIWPAEGGLLGINKDRGKTICIRLRPHYDERRFYDFDDLIGTMLH</sequence>
<dbReference type="Pfam" id="PF08325">
    <property type="entry name" value="WLM"/>
    <property type="match status" value="1"/>
</dbReference>
<name>A0A9N8ZYV2_FUNMO</name>
<dbReference type="GO" id="GO:0008237">
    <property type="term" value="F:metallopeptidase activity"/>
    <property type="evidence" value="ECO:0007669"/>
    <property type="project" value="TreeGrafter"/>
</dbReference>
<feature type="non-terminal residue" evidence="2">
    <location>
        <position position="1"/>
    </location>
</feature>
<dbReference type="InterPro" id="IPR013536">
    <property type="entry name" value="WLM_dom"/>
</dbReference>
<feature type="non-terminal residue" evidence="2">
    <location>
        <position position="93"/>
    </location>
</feature>
<dbReference type="InterPro" id="IPR053000">
    <property type="entry name" value="WSS1-like_metalloprotease"/>
</dbReference>
<evidence type="ECO:0000313" key="3">
    <source>
        <dbReference type="Proteomes" id="UP000789375"/>
    </source>
</evidence>
<organism evidence="2 3">
    <name type="scientific">Funneliformis mosseae</name>
    <name type="common">Endomycorrhizal fungus</name>
    <name type="synonym">Glomus mosseae</name>
    <dbReference type="NCBI Taxonomy" id="27381"/>
    <lineage>
        <taxon>Eukaryota</taxon>
        <taxon>Fungi</taxon>
        <taxon>Fungi incertae sedis</taxon>
        <taxon>Mucoromycota</taxon>
        <taxon>Glomeromycotina</taxon>
        <taxon>Glomeromycetes</taxon>
        <taxon>Glomerales</taxon>
        <taxon>Glomeraceae</taxon>
        <taxon>Funneliformis</taxon>
    </lineage>
</organism>
<evidence type="ECO:0000259" key="1">
    <source>
        <dbReference type="PROSITE" id="PS51397"/>
    </source>
</evidence>
<dbReference type="PANTHER" id="PTHR46622">
    <property type="entry name" value="DNA-DEPENDENT METALLOPROTEASE WSS1"/>
    <property type="match status" value="1"/>
</dbReference>
<dbReference type="AlphaFoldDB" id="A0A9N8ZYV2"/>
<dbReference type="EMBL" id="CAJVPP010000780">
    <property type="protein sequence ID" value="CAG8511273.1"/>
    <property type="molecule type" value="Genomic_DNA"/>
</dbReference>
<reference evidence="2" key="1">
    <citation type="submission" date="2021-06" db="EMBL/GenBank/DDBJ databases">
        <authorList>
            <person name="Kallberg Y."/>
            <person name="Tangrot J."/>
            <person name="Rosling A."/>
        </authorList>
    </citation>
    <scope>NUCLEOTIDE SEQUENCE</scope>
    <source>
        <strain evidence="2">87-6 pot B 2015</strain>
    </source>
</reference>
<dbReference type="PROSITE" id="PS51397">
    <property type="entry name" value="WLM"/>
    <property type="match status" value="1"/>
</dbReference>
<dbReference type="GO" id="GO:0005634">
    <property type="term" value="C:nucleus"/>
    <property type="evidence" value="ECO:0007669"/>
    <property type="project" value="TreeGrafter"/>
</dbReference>
<gene>
    <name evidence="2" type="ORF">FMOSSE_LOCUS4550</name>
</gene>